<gene>
    <name evidence="1" type="ORF">DPQ25_13910</name>
</gene>
<proteinExistence type="predicted"/>
<name>A0A328UAL4_9FIRM</name>
<organism evidence="1 2">
    <name type="scientific">Hydrogeniiclostridium mannosilyticum</name>
    <dbReference type="NCBI Taxonomy" id="2764322"/>
    <lineage>
        <taxon>Bacteria</taxon>
        <taxon>Bacillati</taxon>
        <taxon>Bacillota</taxon>
        <taxon>Clostridia</taxon>
        <taxon>Eubacteriales</taxon>
        <taxon>Acutalibacteraceae</taxon>
        <taxon>Hydrogeniiclostridium</taxon>
    </lineage>
</organism>
<evidence type="ECO:0000313" key="1">
    <source>
        <dbReference type="EMBL" id="RAQ21993.1"/>
    </source>
</evidence>
<dbReference type="InterPro" id="IPR006490">
    <property type="entry name" value="Maj_tail_phi13"/>
</dbReference>
<sequence length="208" mass="22607">MRLMAAGKVITGFSKPYVAVYSASGGTVTYSKGMELARGVGVSTDYEVGDSNPFYANNVEAENVPGVFTGGTATLTVDGLFAEAEELIFGLPEPESFEYGADKTVQVRNYGEAAVPPYVGIGFIIRYMSGGVTTYAPYVLTKSRFQMSGNEANTQEESIEWQTRELTADLMRDDTPQKNFQKIFDDQETETEAEEILKAFFKITGGGA</sequence>
<dbReference type="AlphaFoldDB" id="A0A328UAL4"/>
<comment type="caution">
    <text evidence="1">The sequence shown here is derived from an EMBL/GenBank/DDBJ whole genome shotgun (WGS) entry which is preliminary data.</text>
</comment>
<dbReference type="Proteomes" id="UP000249377">
    <property type="component" value="Unassembled WGS sequence"/>
</dbReference>
<dbReference type="EMBL" id="QLYR01000018">
    <property type="protein sequence ID" value="RAQ21993.1"/>
    <property type="molecule type" value="Genomic_DNA"/>
</dbReference>
<accession>A0A328UAL4</accession>
<evidence type="ECO:0000313" key="2">
    <source>
        <dbReference type="Proteomes" id="UP000249377"/>
    </source>
</evidence>
<protein>
    <recommendedName>
        <fullName evidence="3">Phage tail protein</fullName>
    </recommendedName>
</protein>
<keyword evidence="2" id="KW-1185">Reference proteome</keyword>
<dbReference type="NCBIfam" id="TIGR01603">
    <property type="entry name" value="maj_tail_phi13"/>
    <property type="match status" value="1"/>
</dbReference>
<evidence type="ECO:0008006" key="3">
    <source>
        <dbReference type="Google" id="ProtNLM"/>
    </source>
</evidence>
<reference evidence="1 2" key="1">
    <citation type="submission" date="2018-06" db="EMBL/GenBank/DDBJ databases">
        <title>Noncontiguous genome sequence of Ruminococcaceae bacterium ASD2818.</title>
        <authorList>
            <person name="Chaplin A.V."/>
            <person name="Sokolova S.R."/>
            <person name="Kochetkova T.O."/>
            <person name="Goltsov A.Y."/>
            <person name="Trofimov D.Y."/>
            <person name="Efimov B.A."/>
        </authorList>
    </citation>
    <scope>NUCLEOTIDE SEQUENCE [LARGE SCALE GENOMIC DNA]</scope>
    <source>
        <strain evidence="1 2">ASD2818</strain>
    </source>
</reference>